<protein>
    <submittedName>
        <fullName evidence="3">Class A beta-lactamase-related serine hydrolase</fullName>
    </submittedName>
</protein>
<dbReference type="Proteomes" id="UP000305451">
    <property type="component" value="Unassembled WGS sequence"/>
</dbReference>
<dbReference type="EMBL" id="SRXV01000001">
    <property type="protein sequence ID" value="TGY93953.1"/>
    <property type="molecule type" value="Genomic_DNA"/>
</dbReference>
<gene>
    <name evidence="3" type="ORF">E5162_01300</name>
</gene>
<dbReference type="GO" id="GO:0016787">
    <property type="term" value="F:hydrolase activity"/>
    <property type="evidence" value="ECO:0007669"/>
    <property type="project" value="UniProtKB-KW"/>
</dbReference>
<feature type="signal peptide" evidence="1">
    <location>
        <begin position="1"/>
        <end position="22"/>
    </location>
</feature>
<comment type="caution">
    <text evidence="3">The sequence shown here is derived from an EMBL/GenBank/DDBJ whole genome shotgun (WGS) entry which is preliminary data.</text>
</comment>
<keyword evidence="1" id="KW-0732">Signal</keyword>
<dbReference type="SUPFAM" id="SSF56601">
    <property type="entry name" value="beta-lactamase/transpeptidase-like"/>
    <property type="match status" value="1"/>
</dbReference>
<dbReference type="InterPro" id="IPR012338">
    <property type="entry name" value="Beta-lactam/transpept-like"/>
</dbReference>
<name>A0A4S2HDM8_9PROT</name>
<dbReference type="Pfam" id="PF00144">
    <property type="entry name" value="Beta-lactamase"/>
    <property type="match status" value="1"/>
</dbReference>
<reference evidence="3 4" key="1">
    <citation type="journal article" date="2013" name="Int. J. Syst. Evol. Microbiol.">
        <title>Marinicauda pacifica gen. nov., sp. nov., a prosthecate alphaproteobacterium of the family Hyphomonadaceae isolated from deep seawater.</title>
        <authorList>
            <person name="Zhang X.Y."/>
            <person name="Li G.W."/>
            <person name="Wang C.S."/>
            <person name="Zhang Y.J."/>
            <person name="Xu X.W."/>
            <person name="Li H."/>
            <person name="Liu A."/>
            <person name="Liu C."/>
            <person name="Xie B.B."/>
            <person name="Qin Q.L."/>
            <person name="Xu Z."/>
            <person name="Chen X.L."/>
            <person name="Zhou B.C."/>
            <person name="Zhang Y.Z."/>
        </authorList>
    </citation>
    <scope>NUCLEOTIDE SEQUENCE [LARGE SCALE GENOMIC DNA]</scope>
    <source>
        <strain evidence="3 4">P-1 km-3</strain>
    </source>
</reference>
<evidence type="ECO:0000313" key="4">
    <source>
        <dbReference type="Proteomes" id="UP000305451"/>
    </source>
</evidence>
<dbReference type="PANTHER" id="PTHR46825">
    <property type="entry name" value="D-ALANYL-D-ALANINE-CARBOXYPEPTIDASE/ENDOPEPTIDASE AMPH"/>
    <property type="match status" value="1"/>
</dbReference>
<dbReference type="AlphaFoldDB" id="A0A4S2HDM8"/>
<organism evidence="3 4">
    <name type="scientific">Marinicauda pacifica</name>
    <dbReference type="NCBI Taxonomy" id="1133559"/>
    <lineage>
        <taxon>Bacteria</taxon>
        <taxon>Pseudomonadati</taxon>
        <taxon>Pseudomonadota</taxon>
        <taxon>Alphaproteobacteria</taxon>
        <taxon>Maricaulales</taxon>
        <taxon>Maricaulaceae</taxon>
        <taxon>Marinicauda</taxon>
    </lineage>
</organism>
<keyword evidence="4" id="KW-1185">Reference proteome</keyword>
<dbReference type="PANTHER" id="PTHR46825:SF7">
    <property type="entry name" value="D-ALANYL-D-ALANINE CARBOXYPEPTIDASE"/>
    <property type="match status" value="1"/>
</dbReference>
<evidence type="ECO:0000313" key="3">
    <source>
        <dbReference type="EMBL" id="TGY93953.1"/>
    </source>
</evidence>
<sequence length="375" mass="40187">MRRLRPLVLFAALVLAPGMVSAQSEPDPRALQPAIDQLYAEQTAPGVSAAVIGPHDDDAVRAWAGKMARDAGPVGPQTRYLAGSLGKTVTGLIAAQLVHEGRLDLDAPITAWLADRPWIEALEHGDAITMRHLLTHTAGVPDYLEDWRFHLALRLRREHSFTPDELIGFVASHTPAGEPGAAFSYSDTHFIIAGLVLEAVTGSAYGELVRDRVIVPLGLSETEVLAGRHYENLATGYDRALFGGKTATLRGDALIRDFSYEGAAGGLVTSPADLARLFLALGSETFAPYRAIMIDEAWTLDAERGTGYGLGVYVTRNEDGTYRLFHGGDFAGYRSAALYDSRSALALAVQANAKSFEAPDAVFTLMDTLTGNPGP</sequence>
<evidence type="ECO:0000256" key="1">
    <source>
        <dbReference type="SAM" id="SignalP"/>
    </source>
</evidence>
<dbReference type="RefSeq" id="WP_135943148.1">
    <property type="nucleotide sequence ID" value="NZ_BMEI01000001.1"/>
</dbReference>
<feature type="chain" id="PRO_5020991356" evidence="1">
    <location>
        <begin position="23"/>
        <end position="375"/>
    </location>
</feature>
<dbReference type="OrthoDB" id="5377981at2"/>
<dbReference type="Gene3D" id="3.40.710.10">
    <property type="entry name" value="DD-peptidase/beta-lactamase superfamily"/>
    <property type="match status" value="1"/>
</dbReference>
<accession>A0A4S2HDM8</accession>
<keyword evidence="3" id="KW-0378">Hydrolase</keyword>
<feature type="domain" description="Beta-lactamase-related" evidence="2">
    <location>
        <begin position="34"/>
        <end position="357"/>
    </location>
</feature>
<dbReference type="InterPro" id="IPR001466">
    <property type="entry name" value="Beta-lactam-related"/>
</dbReference>
<dbReference type="InterPro" id="IPR050491">
    <property type="entry name" value="AmpC-like"/>
</dbReference>
<proteinExistence type="predicted"/>
<evidence type="ECO:0000259" key="2">
    <source>
        <dbReference type="Pfam" id="PF00144"/>
    </source>
</evidence>